<feature type="transmembrane region" description="Helical" evidence="2">
    <location>
        <begin position="12"/>
        <end position="33"/>
    </location>
</feature>
<reference evidence="3" key="1">
    <citation type="submission" date="2023-02" db="EMBL/GenBank/DDBJ databases">
        <title>Georgenia sp.10Sc9-8, isolated from a soil sample collected from the Taklamakan desert.</title>
        <authorList>
            <person name="Liu S."/>
        </authorList>
    </citation>
    <scope>NUCLEOTIDE SEQUENCE</scope>
    <source>
        <strain evidence="3">10Sc9-8</strain>
    </source>
</reference>
<keyword evidence="2" id="KW-1133">Transmembrane helix</keyword>
<sequence>FSLIIGDGEAYYVGSYAGLVLLGAAIGLVITMVMPQLPLAPAQEAQDRLRSVLTTKLKNLADLLDRDGPIDVREWERLYRDPWPYLREAHSALSEAQEATRGNRRARHYRNAVVALRMQGEAFERAAQLVDDMSKVVRDTERDDVEVLGLGQELRPYAVRTLRAMADVFDSTTGSSADAEAVHRAHESLDALTRASDEVRRRSAPGGGMLAASTIIMDMRRCLDLVKPADDENEVTIEAPTEASEASGPAERTEAPAPAERTTPPAGTSTEKR</sequence>
<feature type="non-terminal residue" evidence="3">
    <location>
        <position position="1"/>
    </location>
</feature>
<keyword evidence="2" id="KW-0812">Transmembrane</keyword>
<evidence type="ECO:0000256" key="1">
    <source>
        <dbReference type="SAM" id="MobiDB-lite"/>
    </source>
</evidence>
<gene>
    <name evidence="3" type="ORF">PU560_06835</name>
</gene>
<evidence type="ECO:0000256" key="2">
    <source>
        <dbReference type="SAM" id="Phobius"/>
    </source>
</evidence>
<feature type="compositionally biased region" description="Low complexity" evidence="1">
    <location>
        <begin position="255"/>
        <end position="266"/>
    </location>
</feature>
<protein>
    <recommendedName>
        <fullName evidence="5">FUSC family protein</fullName>
    </recommendedName>
</protein>
<comment type="caution">
    <text evidence="3">The sequence shown here is derived from an EMBL/GenBank/DDBJ whole genome shotgun (WGS) entry which is preliminary data.</text>
</comment>
<proteinExistence type="predicted"/>
<name>A0ABT5TVU8_9MICO</name>
<organism evidence="3 4">
    <name type="scientific">Georgenia halotolerans</name>
    <dbReference type="NCBI Taxonomy" id="3028317"/>
    <lineage>
        <taxon>Bacteria</taxon>
        <taxon>Bacillati</taxon>
        <taxon>Actinomycetota</taxon>
        <taxon>Actinomycetes</taxon>
        <taxon>Micrococcales</taxon>
        <taxon>Bogoriellaceae</taxon>
        <taxon>Georgenia</taxon>
    </lineage>
</organism>
<keyword evidence="2" id="KW-0472">Membrane</keyword>
<evidence type="ECO:0000313" key="3">
    <source>
        <dbReference type="EMBL" id="MDD9206183.1"/>
    </source>
</evidence>
<evidence type="ECO:0000313" key="4">
    <source>
        <dbReference type="Proteomes" id="UP001165561"/>
    </source>
</evidence>
<accession>A0ABT5TVU8</accession>
<dbReference type="EMBL" id="JARACI010000805">
    <property type="protein sequence ID" value="MDD9206183.1"/>
    <property type="molecule type" value="Genomic_DNA"/>
</dbReference>
<feature type="region of interest" description="Disordered" evidence="1">
    <location>
        <begin position="231"/>
        <end position="273"/>
    </location>
</feature>
<keyword evidence="4" id="KW-1185">Reference proteome</keyword>
<dbReference type="Proteomes" id="UP001165561">
    <property type="component" value="Unassembled WGS sequence"/>
</dbReference>
<evidence type="ECO:0008006" key="5">
    <source>
        <dbReference type="Google" id="ProtNLM"/>
    </source>
</evidence>